<accession>A0A9P5WZ23</accession>
<keyword evidence="1" id="KW-0677">Repeat</keyword>
<dbReference type="Proteomes" id="UP000807342">
    <property type="component" value="Unassembled WGS sequence"/>
</dbReference>
<dbReference type="InterPro" id="IPR056884">
    <property type="entry name" value="NPHP3-like_N"/>
</dbReference>
<dbReference type="Gene3D" id="3.40.50.300">
    <property type="entry name" value="P-loop containing nucleotide triphosphate hydrolases"/>
    <property type="match status" value="1"/>
</dbReference>
<evidence type="ECO:0000256" key="1">
    <source>
        <dbReference type="ARBA" id="ARBA00022737"/>
    </source>
</evidence>
<comment type="caution">
    <text evidence="3">The sequence shown here is derived from an EMBL/GenBank/DDBJ whole genome shotgun (WGS) entry which is preliminary data.</text>
</comment>
<evidence type="ECO:0000259" key="2">
    <source>
        <dbReference type="PROSITE" id="PS50837"/>
    </source>
</evidence>
<proteinExistence type="predicted"/>
<feature type="domain" description="NACHT" evidence="2">
    <location>
        <begin position="81"/>
        <end position="231"/>
    </location>
</feature>
<keyword evidence="4" id="KW-1185">Reference proteome</keyword>
<dbReference type="InterPro" id="IPR007111">
    <property type="entry name" value="NACHT_NTPase"/>
</dbReference>
<dbReference type="SUPFAM" id="SSF52540">
    <property type="entry name" value="P-loop containing nucleoside triphosphate hydrolases"/>
    <property type="match status" value="2"/>
</dbReference>
<dbReference type="PANTHER" id="PTHR10039">
    <property type="entry name" value="AMELOGENIN"/>
    <property type="match status" value="1"/>
</dbReference>
<dbReference type="PROSITE" id="PS50837">
    <property type="entry name" value="NACHT"/>
    <property type="match status" value="1"/>
</dbReference>
<dbReference type="PANTHER" id="PTHR10039:SF14">
    <property type="entry name" value="NACHT DOMAIN-CONTAINING PROTEIN"/>
    <property type="match status" value="1"/>
</dbReference>
<reference evidence="3" key="1">
    <citation type="submission" date="2020-11" db="EMBL/GenBank/DDBJ databases">
        <authorList>
            <consortium name="DOE Joint Genome Institute"/>
            <person name="Ahrendt S."/>
            <person name="Riley R."/>
            <person name="Andreopoulos W."/>
            <person name="Labutti K."/>
            <person name="Pangilinan J."/>
            <person name="Ruiz-Duenas F.J."/>
            <person name="Barrasa J.M."/>
            <person name="Sanchez-Garcia M."/>
            <person name="Camarero S."/>
            <person name="Miyauchi S."/>
            <person name="Serrano A."/>
            <person name="Linde D."/>
            <person name="Babiker R."/>
            <person name="Drula E."/>
            <person name="Ayuso-Fernandez I."/>
            <person name="Pacheco R."/>
            <person name="Padilla G."/>
            <person name="Ferreira P."/>
            <person name="Barriuso J."/>
            <person name="Kellner H."/>
            <person name="Castanera R."/>
            <person name="Alfaro M."/>
            <person name="Ramirez L."/>
            <person name="Pisabarro A.G."/>
            <person name="Kuo A."/>
            <person name="Tritt A."/>
            <person name="Lipzen A."/>
            <person name="He G."/>
            <person name="Yan M."/>
            <person name="Ng V."/>
            <person name="Cullen D."/>
            <person name="Martin F."/>
            <person name="Rosso M.-N."/>
            <person name="Henrissat B."/>
            <person name="Hibbett D."/>
            <person name="Martinez A.T."/>
            <person name="Grigoriev I.V."/>
        </authorList>
    </citation>
    <scope>NUCLEOTIDE SEQUENCE</scope>
    <source>
        <strain evidence="3">MF-IS2</strain>
    </source>
</reference>
<gene>
    <name evidence="3" type="ORF">P691DRAFT_715323</name>
</gene>
<protein>
    <recommendedName>
        <fullName evidence="2">NACHT domain-containing protein</fullName>
    </recommendedName>
</protein>
<evidence type="ECO:0000313" key="4">
    <source>
        <dbReference type="Proteomes" id="UP000807342"/>
    </source>
</evidence>
<dbReference type="AlphaFoldDB" id="A0A9P5WZ23"/>
<sequence>MGSQGPHYFNRAHDIVMNHPIFIANPENDSAVMEFLANRGTIDATLTATARHPPPECHAETRLSLRDRIMTWFRDPDRDSNILWLRGPAGVGKTAVAQTIAQECKNQGLLVATFFFSRPNNRNDPDCVIPTLAYQFSRANLSYKHAVTSLLIKDPRFFENALPTQFQHLIVDLLSSCDYDPTFGPILIVLDGLDECHSDDSQKAFIELVTKFASGCRKDGLPYVWIITSRPEWQIVSTFDELQGPGQYHEERLHVHDPESQRDVERVLRYGFSKIRQKYRDSFTEGEPWPGEAQIRVVSEMASGHFAFADTLIKFVGNAVVEDPVDQLEICLDFLQGNNVPEGGANPLDPLALLYRGILQTAHKMHHHNAILILATSFLHTEDMFSDSFRTSIGDIVNFLFLDKGKFHRSLRKLHSVVSVPSVEHPDQPLEIYHRSFGDFI</sequence>
<dbReference type="InterPro" id="IPR027417">
    <property type="entry name" value="P-loop_NTPase"/>
</dbReference>
<dbReference type="OrthoDB" id="163438at2759"/>
<name>A0A9P5WZ23_9AGAR</name>
<organism evidence="3 4">
    <name type="scientific">Macrolepiota fuliginosa MF-IS2</name>
    <dbReference type="NCBI Taxonomy" id="1400762"/>
    <lineage>
        <taxon>Eukaryota</taxon>
        <taxon>Fungi</taxon>
        <taxon>Dikarya</taxon>
        <taxon>Basidiomycota</taxon>
        <taxon>Agaricomycotina</taxon>
        <taxon>Agaricomycetes</taxon>
        <taxon>Agaricomycetidae</taxon>
        <taxon>Agaricales</taxon>
        <taxon>Agaricineae</taxon>
        <taxon>Agaricaceae</taxon>
        <taxon>Macrolepiota</taxon>
    </lineage>
</organism>
<feature type="non-terminal residue" evidence="3">
    <location>
        <position position="441"/>
    </location>
</feature>
<dbReference type="EMBL" id="MU152043">
    <property type="protein sequence ID" value="KAF9441137.1"/>
    <property type="molecule type" value="Genomic_DNA"/>
</dbReference>
<dbReference type="Pfam" id="PF24883">
    <property type="entry name" value="NPHP3_N"/>
    <property type="match status" value="1"/>
</dbReference>
<evidence type="ECO:0000313" key="3">
    <source>
        <dbReference type="EMBL" id="KAF9441137.1"/>
    </source>
</evidence>